<name>A0A8J2NEI9_FUSEQ</name>
<evidence type="ECO:0000313" key="2">
    <source>
        <dbReference type="EMBL" id="CAG7564921.1"/>
    </source>
</evidence>
<dbReference type="AlphaFoldDB" id="A0A8J2NEI9"/>
<proteinExistence type="predicted"/>
<evidence type="ECO:0000256" key="1">
    <source>
        <dbReference type="SAM" id="MobiDB-lite"/>
    </source>
</evidence>
<sequence length="494" mass="56599">MVFQDLSNNDNDPYTTQAATAFMGDLLGSSIKPTGPTVGLISKWALKLNDIIIFRACIRATCAPLGSGLPRVSDPPLIAYRKAISDELSSYLKTTSSGQEQSIDWNYWLQDLDQANNMATEFDAFCTTFKSSTEHQPLLASLKAWADPICDRKLKAKSQLTLSDQDYLVRTLKSRSADSEWVLQNFLPIAVPRFDRFLLWELLHSISQERHGTFKNSKELYRCMIEHGREQLSLCGNDIIAKPYCSNRGYGYWNPSKRFVTLLEESFMNGAGQEALGLLEQSCKGIVDERQTWSSVHPHDLRATFLEPLTRALESYRVPPVPPVQDLFEVALKDVFHRSIMPRPVQLNGWVHEKVACSMGSNCSTCRELNSVLQDPNQKEWHFPAEECWRQHLESRLSDRIYSFQTLKDRSPHTLVVTKLGTNYDKALRSWNQGVQQVEHNVSWIRRDYLRCLLGDHKYNELIMLERPSPENTVTRRQGDEHSEQPDAKRMRPS</sequence>
<feature type="compositionally biased region" description="Basic and acidic residues" evidence="1">
    <location>
        <begin position="477"/>
        <end position="494"/>
    </location>
</feature>
<dbReference type="Proteomes" id="UP000693738">
    <property type="component" value="Unassembled WGS sequence"/>
</dbReference>
<accession>A0A8J2NEI9</accession>
<organism evidence="2 3">
    <name type="scientific">Fusarium equiseti</name>
    <name type="common">Fusarium scirpi</name>
    <dbReference type="NCBI Taxonomy" id="61235"/>
    <lineage>
        <taxon>Eukaryota</taxon>
        <taxon>Fungi</taxon>
        <taxon>Dikarya</taxon>
        <taxon>Ascomycota</taxon>
        <taxon>Pezizomycotina</taxon>
        <taxon>Sordariomycetes</taxon>
        <taxon>Hypocreomycetidae</taxon>
        <taxon>Hypocreales</taxon>
        <taxon>Nectriaceae</taxon>
        <taxon>Fusarium</taxon>
        <taxon>Fusarium incarnatum-equiseti species complex</taxon>
    </lineage>
</organism>
<gene>
    <name evidence="2" type="ORF">FEQUK3_LOCUS10621</name>
</gene>
<dbReference type="EMBL" id="CAJSTJ010000173">
    <property type="protein sequence ID" value="CAG7564921.1"/>
    <property type="molecule type" value="Genomic_DNA"/>
</dbReference>
<evidence type="ECO:0000313" key="3">
    <source>
        <dbReference type="Proteomes" id="UP000693738"/>
    </source>
</evidence>
<reference evidence="2" key="1">
    <citation type="submission" date="2021-05" db="EMBL/GenBank/DDBJ databases">
        <authorList>
            <person name="Khan N."/>
        </authorList>
    </citation>
    <scope>NUCLEOTIDE SEQUENCE</scope>
</reference>
<comment type="caution">
    <text evidence="2">The sequence shown here is derived from an EMBL/GenBank/DDBJ whole genome shotgun (WGS) entry which is preliminary data.</text>
</comment>
<feature type="region of interest" description="Disordered" evidence="1">
    <location>
        <begin position="469"/>
        <end position="494"/>
    </location>
</feature>
<protein>
    <submittedName>
        <fullName evidence="2">Uncharacterized protein</fullName>
    </submittedName>
</protein>